<keyword evidence="3 6" id="KW-0808">Transferase</keyword>
<evidence type="ECO:0000256" key="2">
    <source>
        <dbReference type="ARBA" id="ARBA00012254"/>
    </source>
</evidence>
<protein>
    <recommendedName>
        <fullName evidence="2">phosphoribosylglycinamide formyltransferase 1</fullName>
        <ecNumber evidence="2">2.1.2.2</ecNumber>
    </recommendedName>
</protein>
<evidence type="ECO:0000256" key="3">
    <source>
        <dbReference type="ARBA" id="ARBA00022679"/>
    </source>
</evidence>
<organism evidence="6">
    <name type="scientific">mine drainage metagenome</name>
    <dbReference type="NCBI Taxonomy" id="410659"/>
    <lineage>
        <taxon>unclassified sequences</taxon>
        <taxon>metagenomes</taxon>
        <taxon>ecological metagenomes</taxon>
    </lineage>
</organism>
<dbReference type="SUPFAM" id="SSF53328">
    <property type="entry name" value="Formyltransferase"/>
    <property type="match status" value="1"/>
</dbReference>
<dbReference type="GO" id="GO:0006189">
    <property type="term" value="P:'de novo' IMP biosynthetic process"/>
    <property type="evidence" value="ECO:0007669"/>
    <property type="project" value="TreeGrafter"/>
</dbReference>
<comment type="caution">
    <text evidence="6">The sequence shown here is derived from an EMBL/GenBank/DDBJ whole genome shotgun (WGS) entry which is preliminary data.</text>
</comment>
<sequence length="161" mass="17554">GAVLRAEAASIPVLHLLTKHLDNAMQSLSRVFSEYDAEIAVLAGYNKILPAEFVEQHKTQIINTHPALLPCFGGKGMYGINVHKALIESGAKFSGCTVHFVDTGIDTGPIIAQAIVQVSETETPESLSEKVKLIEKPLLVNTISRILYDPFSIDGKRVRFI</sequence>
<evidence type="ECO:0000256" key="4">
    <source>
        <dbReference type="ARBA" id="ARBA00022755"/>
    </source>
</evidence>
<proteinExistence type="predicted"/>
<dbReference type="EC" id="2.1.2.2" evidence="2"/>
<feature type="domain" description="Formyl transferase N-terminal" evidence="5">
    <location>
        <begin position="5"/>
        <end position="142"/>
    </location>
</feature>
<dbReference type="PANTHER" id="PTHR43369:SF2">
    <property type="entry name" value="PHOSPHORIBOSYLGLYCINAMIDE FORMYLTRANSFERASE"/>
    <property type="match status" value="1"/>
</dbReference>
<evidence type="ECO:0000259" key="5">
    <source>
        <dbReference type="Pfam" id="PF00551"/>
    </source>
</evidence>
<dbReference type="Pfam" id="PF00551">
    <property type="entry name" value="Formyl_trans_N"/>
    <property type="match status" value="1"/>
</dbReference>
<evidence type="ECO:0000313" key="6">
    <source>
        <dbReference type="EMBL" id="EQD57946.1"/>
    </source>
</evidence>
<comment type="pathway">
    <text evidence="1">Purine metabolism; IMP biosynthesis via de novo pathway; N(2)-formyl-N(1)-(5-phospho-D-ribosyl)glycinamide from N(1)-(5-phospho-D-ribosyl)glycinamide (10-formyl THF route): step 1/1.</text>
</comment>
<accession>T1AB32</accession>
<dbReference type="InterPro" id="IPR002376">
    <property type="entry name" value="Formyl_transf_N"/>
</dbReference>
<dbReference type="InterPro" id="IPR036477">
    <property type="entry name" value="Formyl_transf_N_sf"/>
</dbReference>
<feature type="non-terminal residue" evidence="6">
    <location>
        <position position="1"/>
    </location>
</feature>
<dbReference type="Gene3D" id="3.40.50.170">
    <property type="entry name" value="Formyl transferase, N-terminal domain"/>
    <property type="match status" value="1"/>
</dbReference>
<reference evidence="6" key="2">
    <citation type="journal article" date="2014" name="ISME J.">
        <title>Microbial stratification in low pH oxic and suboxic macroscopic growths along an acid mine drainage.</title>
        <authorList>
            <person name="Mendez-Garcia C."/>
            <person name="Mesa V."/>
            <person name="Sprenger R.R."/>
            <person name="Richter M."/>
            <person name="Diez M.S."/>
            <person name="Solano J."/>
            <person name="Bargiela R."/>
            <person name="Golyshina O.V."/>
            <person name="Manteca A."/>
            <person name="Ramos J.L."/>
            <person name="Gallego J.R."/>
            <person name="Llorente I."/>
            <person name="Martins Dos Santos V.A."/>
            <person name="Jensen O.N."/>
            <person name="Pelaez A.I."/>
            <person name="Sanchez J."/>
            <person name="Ferrer M."/>
        </authorList>
    </citation>
    <scope>NUCLEOTIDE SEQUENCE</scope>
</reference>
<dbReference type="EMBL" id="AUZY01005614">
    <property type="protein sequence ID" value="EQD57946.1"/>
    <property type="molecule type" value="Genomic_DNA"/>
</dbReference>
<dbReference type="AlphaFoldDB" id="T1AB32"/>
<gene>
    <name evidence="6" type="ORF">B1B_08580</name>
</gene>
<name>T1AB32_9ZZZZ</name>
<dbReference type="GO" id="GO:0005737">
    <property type="term" value="C:cytoplasm"/>
    <property type="evidence" value="ECO:0007669"/>
    <property type="project" value="TreeGrafter"/>
</dbReference>
<evidence type="ECO:0000256" key="1">
    <source>
        <dbReference type="ARBA" id="ARBA00005054"/>
    </source>
</evidence>
<keyword evidence="4" id="KW-0658">Purine biosynthesis</keyword>
<dbReference type="PANTHER" id="PTHR43369">
    <property type="entry name" value="PHOSPHORIBOSYLGLYCINAMIDE FORMYLTRANSFERASE"/>
    <property type="match status" value="1"/>
</dbReference>
<dbReference type="GO" id="GO:0004644">
    <property type="term" value="F:phosphoribosylglycinamide formyltransferase activity"/>
    <property type="evidence" value="ECO:0007669"/>
    <property type="project" value="UniProtKB-EC"/>
</dbReference>
<reference evidence="6" key="1">
    <citation type="submission" date="2013-08" db="EMBL/GenBank/DDBJ databases">
        <authorList>
            <person name="Mendez C."/>
            <person name="Richter M."/>
            <person name="Ferrer M."/>
            <person name="Sanchez J."/>
        </authorList>
    </citation>
    <scope>NUCLEOTIDE SEQUENCE</scope>
</reference>